<gene>
    <name evidence="1" type="ORF">HUG15_20745</name>
</gene>
<proteinExistence type="predicted"/>
<dbReference type="Proteomes" id="UP000595823">
    <property type="component" value="Chromosome"/>
</dbReference>
<dbReference type="EMBL" id="CP054705">
    <property type="protein sequence ID" value="QQK77766.1"/>
    <property type="molecule type" value="Genomic_DNA"/>
</dbReference>
<dbReference type="RefSeq" id="WP_200125423.1">
    <property type="nucleotide sequence ID" value="NZ_CP054705.1"/>
</dbReference>
<organism evidence="1 2">
    <name type="scientific">Salicibibacter cibarius</name>
    <dbReference type="NCBI Taxonomy" id="2743000"/>
    <lineage>
        <taxon>Bacteria</taxon>
        <taxon>Bacillati</taxon>
        <taxon>Bacillota</taxon>
        <taxon>Bacilli</taxon>
        <taxon>Bacillales</taxon>
        <taxon>Bacillaceae</taxon>
        <taxon>Salicibibacter</taxon>
    </lineage>
</organism>
<reference evidence="1 2" key="1">
    <citation type="submission" date="2020-06" db="EMBL/GenBank/DDBJ databases">
        <title>Genomic analysis of Salicibibacter sp. NKC5-3.</title>
        <authorList>
            <person name="Oh Y.J."/>
        </authorList>
    </citation>
    <scope>NUCLEOTIDE SEQUENCE [LARGE SCALE GENOMIC DNA]</scope>
    <source>
        <strain evidence="1 2">NKC5-3</strain>
    </source>
</reference>
<sequence>MDKIAQGNGWEHLINEGLIEIVDFLVNGHEIWLIDREVNLGEMVLKNIRDELLNQLLFGDIKYNNYVDSLSRLYLYSEPPKIDRSSFIFAPIIVYLSFNWYIEMGIPTRC</sequence>
<evidence type="ECO:0000313" key="2">
    <source>
        <dbReference type="Proteomes" id="UP000595823"/>
    </source>
</evidence>
<dbReference type="AlphaFoldDB" id="A0A7T6Z6M0"/>
<keyword evidence="2" id="KW-1185">Reference proteome</keyword>
<dbReference type="KEGG" id="scia:HUG15_20745"/>
<name>A0A7T6Z6M0_9BACI</name>
<evidence type="ECO:0000313" key="1">
    <source>
        <dbReference type="EMBL" id="QQK77766.1"/>
    </source>
</evidence>
<accession>A0A7T6Z6M0</accession>
<protein>
    <submittedName>
        <fullName evidence="1">Uncharacterized protein</fullName>
    </submittedName>
</protein>